<feature type="domain" description="ASP external chaperone" evidence="2">
    <location>
        <begin position="76"/>
        <end position="167"/>
    </location>
</feature>
<dbReference type="EMBL" id="JAOANI010000012">
    <property type="protein sequence ID" value="MCT7358323.1"/>
    <property type="molecule type" value="Genomic_DNA"/>
</dbReference>
<reference evidence="3" key="2">
    <citation type="submission" date="2022-08" db="EMBL/GenBank/DDBJ databases">
        <authorList>
            <person name="Dong C."/>
        </authorList>
    </citation>
    <scope>NUCLEOTIDE SEQUENCE</scope>
    <source>
        <strain evidence="3">59MF3M-4</strain>
    </source>
</reference>
<gene>
    <name evidence="3" type="ORF">NYR02_04720</name>
</gene>
<keyword evidence="4" id="KW-1185">Reference proteome</keyword>
<feature type="signal peptide" evidence="1">
    <location>
        <begin position="1"/>
        <end position="21"/>
    </location>
</feature>
<evidence type="ECO:0000313" key="4">
    <source>
        <dbReference type="Proteomes" id="UP001147830"/>
    </source>
</evidence>
<protein>
    <recommendedName>
        <fullName evidence="2">ASP external chaperone domain-containing protein</fullName>
    </recommendedName>
</protein>
<reference evidence="3" key="1">
    <citation type="journal article" date="2022" name="Front. Microbiol.">
        <title>Genome-based taxonomic rearrangement of Oceanobacter-related bacteria including the description of Thalassolituus hydrocarbonoclasticus sp. nov. and Thalassolituus pacificus sp. nov. and emended description of the genus Thalassolituus.</title>
        <authorList>
            <person name="Dong C."/>
            <person name="Wei L."/>
            <person name="Wang J."/>
            <person name="Lai Q."/>
            <person name="Huang Z."/>
            <person name="Shao Z."/>
        </authorList>
    </citation>
    <scope>NUCLEOTIDE SEQUENCE</scope>
    <source>
        <strain evidence="3">59MF3M-4</strain>
    </source>
</reference>
<comment type="caution">
    <text evidence="3">The sequence shown here is derived from an EMBL/GenBank/DDBJ whole genome shotgun (WGS) entry which is preliminary data.</text>
</comment>
<name>A0A9X3ARY1_9GAMM</name>
<evidence type="ECO:0000256" key="1">
    <source>
        <dbReference type="SAM" id="SignalP"/>
    </source>
</evidence>
<sequence length="168" mass="18250">MKNMIKNAVFATLVFTCTAQAEVKVQYLAMSKSPEPLTEKNSTVQAQDNSNLQADTNIVVVSGGKRFSPLVSSVGTMSSGQKTGLYKGQLMQAENKRTTGKITGAIMVKTSVTALNIQGASETRFGSDYILLSFDDSTELLTALEQLKKRSDVESAELEINTKRYVPK</sequence>
<keyword evidence="1" id="KW-0732">Signal</keyword>
<evidence type="ECO:0000313" key="3">
    <source>
        <dbReference type="EMBL" id="MCT7358323.1"/>
    </source>
</evidence>
<dbReference type="Pfam" id="PF18492">
    <property type="entry name" value="ORF_2_N"/>
    <property type="match status" value="1"/>
</dbReference>
<evidence type="ECO:0000259" key="2">
    <source>
        <dbReference type="Pfam" id="PF18492"/>
    </source>
</evidence>
<dbReference type="AlphaFoldDB" id="A0A9X3ARY1"/>
<dbReference type="Proteomes" id="UP001147830">
    <property type="component" value="Unassembled WGS sequence"/>
</dbReference>
<accession>A0A9X3ARY1</accession>
<organism evidence="3 4">
    <name type="scientific">Thalassolituus pacificus</name>
    <dbReference type="NCBI Taxonomy" id="2975440"/>
    <lineage>
        <taxon>Bacteria</taxon>
        <taxon>Pseudomonadati</taxon>
        <taxon>Pseudomonadota</taxon>
        <taxon>Gammaproteobacteria</taxon>
        <taxon>Oceanospirillales</taxon>
        <taxon>Oceanospirillaceae</taxon>
        <taxon>Thalassolituus</taxon>
    </lineage>
</organism>
<dbReference type="InterPro" id="IPR040536">
    <property type="entry name" value="ASPCH"/>
</dbReference>
<feature type="chain" id="PRO_5040993062" description="ASP external chaperone domain-containing protein" evidence="1">
    <location>
        <begin position="22"/>
        <end position="168"/>
    </location>
</feature>
<proteinExistence type="predicted"/>